<accession>A0A1M4S883</accession>
<keyword evidence="3" id="KW-1185">Reference proteome</keyword>
<evidence type="ECO:0000313" key="2">
    <source>
        <dbReference type="EMBL" id="SHE28414.1"/>
    </source>
</evidence>
<dbReference type="Gene3D" id="3.10.129.10">
    <property type="entry name" value="Hotdog Thioesterase"/>
    <property type="match status" value="1"/>
</dbReference>
<dbReference type="SUPFAM" id="SSF54637">
    <property type="entry name" value="Thioesterase/thiol ester dehydrase-isomerase"/>
    <property type="match status" value="1"/>
</dbReference>
<organism evidence="2 3">
    <name type="scientific">Schwartzia succinivorans DSM 10502</name>
    <dbReference type="NCBI Taxonomy" id="1123243"/>
    <lineage>
        <taxon>Bacteria</taxon>
        <taxon>Bacillati</taxon>
        <taxon>Bacillota</taxon>
        <taxon>Negativicutes</taxon>
        <taxon>Selenomonadales</taxon>
        <taxon>Selenomonadaceae</taxon>
        <taxon>Schwartzia</taxon>
    </lineage>
</organism>
<dbReference type="OrthoDB" id="160199at2"/>
<reference evidence="2 3" key="1">
    <citation type="submission" date="2016-11" db="EMBL/GenBank/DDBJ databases">
        <authorList>
            <person name="Jaros S."/>
            <person name="Januszkiewicz K."/>
            <person name="Wedrychowicz H."/>
        </authorList>
    </citation>
    <scope>NUCLEOTIDE SEQUENCE [LARGE SCALE GENOMIC DNA]</scope>
    <source>
        <strain evidence="2 3">DSM 10502</strain>
    </source>
</reference>
<dbReference type="RefSeq" id="WP_072934163.1">
    <property type="nucleotide sequence ID" value="NZ_FQUG01000002.1"/>
</dbReference>
<protein>
    <submittedName>
        <fullName evidence="2">N-terminal half of MaoC dehydratase</fullName>
    </submittedName>
</protein>
<feature type="domain" description="FAS1-like dehydratase" evidence="1">
    <location>
        <begin position="10"/>
        <end position="121"/>
    </location>
</feature>
<evidence type="ECO:0000313" key="3">
    <source>
        <dbReference type="Proteomes" id="UP000184404"/>
    </source>
</evidence>
<dbReference type="InterPro" id="IPR029069">
    <property type="entry name" value="HotDog_dom_sf"/>
</dbReference>
<dbReference type="EMBL" id="FQUG01000002">
    <property type="protein sequence ID" value="SHE28414.1"/>
    <property type="molecule type" value="Genomic_DNA"/>
</dbReference>
<gene>
    <name evidence="2" type="ORF">SAMN02745190_00020</name>
</gene>
<name>A0A1M4S883_9FIRM</name>
<dbReference type="InterPro" id="IPR039569">
    <property type="entry name" value="FAS1-like_DH_region"/>
</dbReference>
<proteinExistence type="predicted"/>
<evidence type="ECO:0000259" key="1">
    <source>
        <dbReference type="Pfam" id="PF13452"/>
    </source>
</evidence>
<dbReference type="AlphaFoldDB" id="A0A1M4S883"/>
<dbReference type="STRING" id="1123243.SAMN02745190_00020"/>
<dbReference type="Pfam" id="PF13452">
    <property type="entry name" value="FAS1_DH_region"/>
    <property type="match status" value="1"/>
</dbReference>
<sequence>MIMKFADVEVGKEYPAQEFVVAEEGIRAYLAAVKDNTELYEKERLVPPAYAAVFARWEAVADEQLADGTVHAKQKFEYYKPIHWGEKLSVKGVVKEAKEKRGMKFVVREVDVYDSEGDLVVVSTITVIFPA</sequence>
<dbReference type="Proteomes" id="UP000184404">
    <property type="component" value="Unassembled WGS sequence"/>
</dbReference>